<dbReference type="AlphaFoldDB" id="A0A317EKN9"/>
<proteinExistence type="predicted"/>
<accession>A0A317EKN9</accession>
<comment type="caution">
    <text evidence="1">The sequence shown here is derived from an EMBL/GenBank/DDBJ whole genome shotgun (WGS) entry which is preliminary data.</text>
</comment>
<dbReference type="EMBL" id="QGNZ01000003">
    <property type="protein sequence ID" value="PWS27144.1"/>
    <property type="molecule type" value="Genomic_DNA"/>
</dbReference>
<dbReference type="Proteomes" id="UP000245379">
    <property type="component" value="Unassembled WGS sequence"/>
</dbReference>
<keyword evidence="2" id="KW-1185">Reference proteome</keyword>
<protein>
    <submittedName>
        <fullName evidence="1">Uncharacterized protein</fullName>
    </submittedName>
</protein>
<evidence type="ECO:0000313" key="2">
    <source>
        <dbReference type="Proteomes" id="UP000245379"/>
    </source>
</evidence>
<sequence length="60" mass="6686">MCSPAFRYIPDEKSGDATTIGFEKEGSVWHQPKIINPIAQMPIFFKLAAVKAGQVFQLEC</sequence>
<gene>
    <name evidence="1" type="ORF">DHW03_14180</name>
</gene>
<reference evidence="1 2" key="1">
    <citation type="submission" date="2018-05" db="EMBL/GenBank/DDBJ databases">
        <title>Pedobacter paludis sp. nov., isolated from wetland soil.</title>
        <authorList>
            <person name="Zhang Y."/>
            <person name="Wang G."/>
        </authorList>
    </citation>
    <scope>NUCLEOTIDE SEQUENCE [LARGE SCALE GENOMIC DNA]</scope>
    <source>
        <strain evidence="1 2">KCTC22721</strain>
    </source>
</reference>
<name>A0A317EKN9_9SPHI</name>
<organism evidence="1 2">
    <name type="scientific">Pedobacter yonginense</name>
    <dbReference type="NCBI Taxonomy" id="651869"/>
    <lineage>
        <taxon>Bacteria</taxon>
        <taxon>Pseudomonadati</taxon>
        <taxon>Bacteroidota</taxon>
        <taxon>Sphingobacteriia</taxon>
        <taxon>Sphingobacteriales</taxon>
        <taxon>Sphingobacteriaceae</taxon>
        <taxon>Pedobacter</taxon>
    </lineage>
</organism>
<evidence type="ECO:0000313" key="1">
    <source>
        <dbReference type="EMBL" id="PWS27144.1"/>
    </source>
</evidence>